<sequence length="343" mass="36613">MSSTTGTRLTVGLAGTGRIGAAHAETLRALPGVGAVVVTDADTERARATADKLEVDFAHDIETLLAAEIDGLVITTATDSHPALITAAVDRGIPVFCEKPIAADILGTLRVVEHVERSKVPVQVGFQRRFDAGYRAARAAVAAGDLGWIHTLRATTLDPAPPPAEYIPRSGGLFRDCGVHDFDIIRWVSGREVEEVYATGANRGEPFFADSGDVDTAAVILRLDDGCLATVSLTRYNGEGYDVRLEVLGSKGNAVVGLDERAPLRSVEPGYPTSALPAYPGFMDRFHGAYTEELLTFLGVITGQHANPCPAAEALEAFYIAEACELSRHQGRPVRLSDIRRSH</sequence>
<keyword evidence="2" id="KW-0560">Oxidoreductase</keyword>
<evidence type="ECO:0000313" key="5">
    <source>
        <dbReference type="EMBL" id="AYF77919.1"/>
    </source>
</evidence>
<dbReference type="SUPFAM" id="SSF55347">
    <property type="entry name" value="Glyceraldehyde-3-phosphate dehydrogenase-like, C-terminal domain"/>
    <property type="match status" value="1"/>
</dbReference>
<comment type="similarity">
    <text evidence="1">Belongs to the Gfo/Idh/MocA family.</text>
</comment>
<name>A0A386ZMK0_9NOCA</name>
<feature type="domain" description="GFO/IDH/MocA-like oxidoreductase" evidence="4">
    <location>
        <begin position="134"/>
        <end position="254"/>
    </location>
</feature>
<dbReference type="InterPro" id="IPR036291">
    <property type="entry name" value="NAD(P)-bd_dom_sf"/>
</dbReference>
<evidence type="ECO:0000259" key="4">
    <source>
        <dbReference type="Pfam" id="PF22725"/>
    </source>
</evidence>
<gene>
    <name evidence="5" type="ORF">D7D52_33480</name>
</gene>
<reference evidence="5 6" key="1">
    <citation type="submission" date="2018-09" db="EMBL/GenBank/DDBJ databases">
        <title>Nocardia yunnanensis sp. nov., an actinomycete isolated from a soil sample.</title>
        <authorList>
            <person name="Zhang J."/>
        </authorList>
    </citation>
    <scope>NUCLEOTIDE SEQUENCE [LARGE SCALE GENOMIC DNA]</scope>
    <source>
        <strain evidence="5 6">CFHS0054</strain>
    </source>
</reference>
<dbReference type="Gene3D" id="3.40.50.720">
    <property type="entry name" value="NAD(P)-binding Rossmann-like Domain"/>
    <property type="match status" value="1"/>
</dbReference>
<evidence type="ECO:0000256" key="1">
    <source>
        <dbReference type="ARBA" id="ARBA00010928"/>
    </source>
</evidence>
<evidence type="ECO:0000313" key="6">
    <source>
        <dbReference type="Proteomes" id="UP000267164"/>
    </source>
</evidence>
<dbReference type="Pfam" id="PF22725">
    <property type="entry name" value="GFO_IDH_MocA_C3"/>
    <property type="match status" value="1"/>
</dbReference>
<dbReference type="InterPro" id="IPR055170">
    <property type="entry name" value="GFO_IDH_MocA-like_dom"/>
</dbReference>
<feature type="domain" description="Gfo/Idh/MocA-like oxidoreductase N-terminal" evidence="3">
    <location>
        <begin position="10"/>
        <end position="126"/>
    </location>
</feature>
<evidence type="ECO:0000259" key="3">
    <source>
        <dbReference type="Pfam" id="PF01408"/>
    </source>
</evidence>
<dbReference type="PANTHER" id="PTHR42840">
    <property type="entry name" value="NAD(P)-BINDING ROSSMANN-FOLD SUPERFAMILY PROTEIN-RELATED"/>
    <property type="match status" value="1"/>
</dbReference>
<dbReference type="AlphaFoldDB" id="A0A386ZMK0"/>
<dbReference type="Pfam" id="PF01408">
    <property type="entry name" value="GFO_IDH_MocA"/>
    <property type="match status" value="1"/>
</dbReference>
<dbReference type="PANTHER" id="PTHR42840:SF3">
    <property type="entry name" value="BINDING ROSSMANN FOLD OXIDOREDUCTASE, PUTATIVE (AFU_ORTHOLOGUE AFUA_2G10240)-RELATED"/>
    <property type="match status" value="1"/>
</dbReference>
<keyword evidence="6" id="KW-1185">Reference proteome</keyword>
<dbReference type="OrthoDB" id="256869at2"/>
<dbReference type="SUPFAM" id="SSF51735">
    <property type="entry name" value="NAD(P)-binding Rossmann-fold domains"/>
    <property type="match status" value="1"/>
</dbReference>
<evidence type="ECO:0000256" key="2">
    <source>
        <dbReference type="ARBA" id="ARBA00023002"/>
    </source>
</evidence>
<dbReference type="GO" id="GO:0000166">
    <property type="term" value="F:nucleotide binding"/>
    <property type="evidence" value="ECO:0007669"/>
    <property type="project" value="InterPro"/>
</dbReference>
<dbReference type="RefSeq" id="WP_120742863.1">
    <property type="nucleotide sequence ID" value="NZ_CP032568.1"/>
</dbReference>
<accession>A0A386ZMK0</accession>
<dbReference type="Gene3D" id="3.30.360.10">
    <property type="entry name" value="Dihydrodipicolinate Reductase, domain 2"/>
    <property type="match status" value="1"/>
</dbReference>
<dbReference type="KEGG" id="nyu:D7D52_33480"/>
<organism evidence="5 6">
    <name type="scientific">Nocardia yunnanensis</name>
    <dbReference type="NCBI Taxonomy" id="2382165"/>
    <lineage>
        <taxon>Bacteria</taxon>
        <taxon>Bacillati</taxon>
        <taxon>Actinomycetota</taxon>
        <taxon>Actinomycetes</taxon>
        <taxon>Mycobacteriales</taxon>
        <taxon>Nocardiaceae</taxon>
        <taxon>Nocardia</taxon>
    </lineage>
</organism>
<dbReference type="GO" id="GO:0016491">
    <property type="term" value="F:oxidoreductase activity"/>
    <property type="evidence" value="ECO:0007669"/>
    <property type="project" value="UniProtKB-KW"/>
</dbReference>
<dbReference type="Proteomes" id="UP000267164">
    <property type="component" value="Chromosome"/>
</dbReference>
<protein>
    <submittedName>
        <fullName evidence="5">Dehydrogenase</fullName>
    </submittedName>
</protein>
<dbReference type="EMBL" id="CP032568">
    <property type="protein sequence ID" value="AYF77919.1"/>
    <property type="molecule type" value="Genomic_DNA"/>
</dbReference>
<proteinExistence type="inferred from homology"/>
<dbReference type="InterPro" id="IPR000683">
    <property type="entry name" value="Gfo/Idh/MocA-like_OxRdtase_N"/>
</dbReference>